<evidence type="ECO:0000313" key="2">
    <source>
        <dbReference type="Proteomes" id="UP000272908"/>
    </source>
</evidence>
<dbReference type="OrthoDB" id="7868168at2"/>
<reference evidence="2" key="1">
    <citation type="submission" date="2018-08" db="EMBL/GenBank/DDBJ databases">
        <authorList>
            <person name="Rodrigo-Torres L."/>
            <person name="Arahal R. D."/>
            <person name="Lucena T."/>
        </authorList>
    </citation>
    <scope>NUCLEOTIDE SEQUENCE [LARGE SCALE GENOMIC DNA]</scope>
    <source>
        <strain evidence="2">CECT 7235</strain>
    </source>
</reference>
<name>A0A3B0MZ07_9RHOB</name>
<evidence type="ECO:0000313" key="1">
    <source>
        <dbReference type="EMBL" id="SUZ33964.1"/>
    </source>
</evidence>
<proteinExistence type="predicted"/>
<dbReference type="AlphaFoldDB" id="A0A3B0MZ07"/>
<dbReference type="Proteomes" id="UP000272908">
    <property type="component" value="Unassembled WGS sequence"/>
</dbReference>
<keyword evidence="2" id="KW-1185">Reference proteome</keyword>
<accession>A0A3B0MZ07</accession>
<dbReference type="RefSeq" id="WP_121097349.1">
    <property type="nucleotide sequence ID" value="NZ_UIHC01000097.1"/>
</dbReference>
<gene>
    <name evidence="1" type="ORF">ROE7235_03745</name>
</gene>
<dbReference type="EMBL" id="UIHC01000097">
    <property type="protein sequence ID" value="SUZ33964.1"/>
    <property type="molecule type" value="Genomic_DNA"/>
</dbReference>
<organism evidence="1 2">
    <name type="scientific">Roseinatronobacter ekhonensis</name>
    <dbReference type="NCBI Taxonomy" id="254356"/>
    <lineage>
        <taxon>Bacteria</taxon>
        <taxon>Pseudomonadati</taxon>
        <taxon>Pseudomonadota</taxon>
        <taxon>Alphaproteobacteria</taxon>
        <taxon>Rhodobacterales</taxon>
        <taxon>Paracoccaceae</taxon>
        <taxon>Roseinatronobacter</taxon>
    </lineage>
</organism>
<sequence length="82" mass="8804">MPIDRWTVPQMAERAARGLGKVDQLGPRGATMVSRDEVEAMAGMLALLGMTPIYPGNPTPAGDLFPRQEALQIIETKGPTDV</sequence>
<protein>
    <submittedName>
        <fullName evidence="1">Uncharacterized protein</fullName>
    </submittedName>
</protein>